<keyword evidence="1" id="KW-0805">Transcription regulation</keyword>
<dbReference type="InterPro" id="IPR045280">
    <property type="entry name" value="TIFY-like"/>
</dbReference>
<protein>
    <submittedName>
        <fullName evidence="7">GATA transcription factor 28-like</fullName>
    </submittedName>
</protein>
<evidence type="ECO:0000256" key="3">
    <source>
        <dbReference type="ARBA" id="ARBA00023163"/>
    </source>
</evidence>
<dbReference type="OrthoDB" id="2162994at2759"/>
<dbReference type="KEGG" id="rsz:130497745"/>
<dbReference type="RefSeq" id="XP_056846816.1">
    <property type="nucleotide sequence ID" value="XM_056990836.1"/>
</dbReference>
<reference evidence="7" key="2">
    <citation type="submission" date="2025-08" db="UniProtKB">
        <authorList>
            <consortium name="RefSeq"/>
        </authorList>
    </citation>
    <scope>IDENTIFICATION</scope>
    <source>
        <tissue evidence="7">Leaf</tissue>
    </source>
</reference>
<dbReference type="GO" id="GO:0043565">
    <property type="term" value="F:sequence-specific DNA binding"/>
    <property type="evidence" value="ECO:0007669"/>
    <property type="project" value="InterPro"/>
</dbReference>
<dbReference type="PANTHER" id="PTHR46125">
    <property type="entry name" value="GATA TRANSCRIPTION FACTOR 28"/>
    <property type="match status" value="1"/>
</dbReference>
<proteinExistence type="predicted"/>
<evidence type="ECO:0000259" key="5">
    <source>
        <dbReference type="SMART" id="SM00401"/>
    </source>
</evidence>
<dbReference type="InterPro" id="IPR000679">
    <property type="entry name" value="Znf_GATA"/>
</dbReference>
<dbReference type="SMART" id="SM00401">
    <property type="entry name" value="ZnF_GATA"/>
    <property type="match status" value="1"/>
</dbReference>
<evidence type="ECO:0000256" key="2">
    <source>
        <dbReference type="ARBA" id="ARBA00023125"/>
    </source>
</evidence>
<keyword evidence="2" id="KW-0238">DNA-binding</keyword>
<reference evidence="6" key="1">
    <citation type="journal article" date="2019" name="Database">
        <title>The radish genome database (RadishGD): an integrated information resource for radish genomics.</title>
        <authorList>
            <person name="Yu H.J."/>
            <person name="Baek S."/>
            <person name="Lee Y.J."/>
            <person name="Cho A."/>
            <person name="Mun J.H."/>
        </authorList>
    </citation>
    <scope>NUCLEOTIDE SEQUENCE [LARGE SCALE GENOMIC DNA]</scope>
    <source>
        <strain evidence="6">cv. WK10039</strain>
    </source>
</reference>
<dbReference type="SUPFAM" id="SSF57716">
    <property type="entry name" value="Glucocorticoid receptor-like (DNA-binding domain)"/>
    <property type="match status" value="1"/>
</dbReference>
<feature type="domain" description="GATA-type" evidence="5">
    <location>
        <begin position="37"/>
        <end position="91"/>
    </location>
</feature>
<dbReference type="GO" id="GO:0006355">
    <property type="term" value="P:regulation of DNA-templated transcription"/>
    <property type="evidence" value="ECO:0007669"/>
    <property type="project" value="InterPro"/>
</dbReference>
<sequence>MNRSQFTSVKSNSDEVASAGSSRSSNQTWAIESTEAHNRKISCRHCRIEEKSTPMMRCGPKGPRTLCNACGFMWANKVNAFRDLSKGAPQTDKDLRLNKSKDANLEADQMMMTVANDISTSQSQCWLLLQARESETEFDHLR</sequence>
<dbReference type="InterPro" id="IPR013088">
    <property type="entry name" value="Znf_NHR/GATA"/>
</dbReference>
<dbReference type="PANTHER" id="PTHR46125:SF27">
    <property type="entry name" value="GATA TRANSCRIPTION FACTOR 28"/>
    <property type="match status" value="1"/>
</dbReference>
<feature type="region of interest" description="Disordered" evidence="4">
    <location>
        <begin position="1"/>
        <end position="30"/>
    </location>
</feature>
<keyword evidence="6" id="KW-1185">Reference proteome</keyword>
<name>A0A9W3C5P4_RAPSA</name>
<gene>
    <name evidence="7" type="primary">LOC130497745</name>
</gene>
<dbReference type="GO" id="GO:0008270">
    <property type="term" value="F:zinc ion binding"/>
    <property type="evidence" value="ECO:0007669"/>
    <property type="project" value="InterPro"/>
</dbReference>
<evidence type="ECO:0000256" key="1">
    <source>
        <dbReference type="ARBA" id="ARBA00023015"/>
    </source>
</evidence>
<evidence type="ECO:0000313" key="7">
    <source>
        <dbReference type="RefSeq" id="XP_056846816.1"/>
    </source>
</evidence>
<accession>A0A9W3C5P4</accession>
<dbReference type="Pfam" id="PF00320">
    <property type="entry name" value="GATA"/>
    <property type="match status" value="1"/>
</dbReference>
<evidence type="ECO:0000313" key="6">
    <source>
        <dbReference type="Proteomes" id="UP000504610"/>
    </source>
</evidence>
<dbReference type="AlphaFoldDB" id="A0A9W3C5P4"/>
<organism evidence="6 7">
    <name type="scientific">Raphanus sativus</name>
    <name type="common">Radish</name>
    <name type="synonym">Raphanus raphanistrum var. sativus</name>
    <dbReference type="NCBI Taxonomy" id="3726"/>
    <lineage>
        <taxon>Eukaryota</taxon>
        <taxon>Viridiplantae</taxon>
        <taxon>Streptophyta</taxon>
        <taxon>Embryophyta</taxon>
        <taxon>Tracheophyta</taxon>
        <taxon>Spermatophyta</taxon>
        <taxon>Magnoliopsida</taxon>
        <taxon>eudicotyledons</taxon>
        <taxon>Gunneridae</taxon>
        <taxon>Pentapetalae</taxon>
        <taxon>rosids</taxon>
        <taxon>malvids</taxon>
        <taxon>Brassicales</taxon>
        <taxon>Brassicaceae</taxon>
        <taxon>Brassiceae</taxon>
        <taxon>Raphanus</taxon>
    </lineage>
</organism>
<dbReference type="Proteomes" id="UP000504610">
    <property type="component" value="Chromosome 1"/>
</dbReference>
<dbReference type="GeneID" id="130497745"/>
<evidence type="ECO:0000256" key="4">
    <source>
        <dbReference type="SAM" id="MobiDB-lite"/>
    </source>
</evidence>
<dbReference type="Gene3D" id="3.30.50.10">
    <property type="entry name" value="Erythroid Transcription Factor GATA-1, subunit A"/>
    <property type="match status" value="1"/>
</dbReference>
<keyword evidence="3" id="KW-0804">Transcription</keyword>